<keyword evidence="1" id="KW-0001">2Fe-2S</keyword>
<keyword evidence="7" id="KW-1185">Reference proteome</keyword>
<keyword evidence="4" id="KW-0411">Iron-sulfur</keyword>
<gene>
    <name evidence="6" type="ORF">SAMN05444581_11747</name>
</gene>
<evidence type="ECO:0000256" key="2">
    <source>
        <dbReference type="ARBA" id="ARBA00022723"/>
    </source>
</evidence>
<keyword evidence="6" id="KW-0223">Dioxygenase</keyword>
<sequence length="142" mass="15548">MDELFAICRTIEVDDGQAMGFVLMRAEENGEPKPWPILITRKGNQFFGFENACPHQGLRLDTRPGDFLDEEGNFLTCGNHKAQFDLDTGHCFIGPCQGKSLTSITLVIDDGDVCLTGVNLAEEDGLDIPDPDAMPEVMITGD</sequence>
<keyword evidence="2" id="KW-0479">Metal-binding</keyword>
<evidence type="ECO:0000313" key="6">
    <source>
        <dbReference type="EMBL" id="SFK73953.1"/>
    </source>
</evidence>
<evidence type="ECO:0000256" key="1">
    <source>
        <dbReference type="ARBA" id="ARBA00022714"/>
    </source>
</evidence>
<keyword evidence="3" id="KW-0408">Iron</keyword>
<dbReference type="PROSITE" id="PS51296">
    <property type="entry name" value="RIESKE"/>
    <property type="match status" value="1"/>
</dbReference>
<dbReference type="EMBL" id="FOSN01000017">
    <property type="protein sequence ID" value="SFK73953.1"/>
    <property type="molecule type" value="Genomic_DNA"/>
</dbReference>
<protein>
    <submittedName>
        <fullName evidence="6">Ferredoxin subunit of nitrite reductase or a ring-hydroxylating dioxygenase</fullName>
    </submittedName>
</protein>
<dbReference type="OrthoDB" id="9800776at2"/>
<dbReference type="PANTHER" id="PTHR40261">
    <property type="match status" value="1"/>
</dbReference>
<dbReference type="STRING" id="1612308.SAMN05444581_11747"/>
<dbReference type="Gene3D" id="2.102.10.10">
    <property type="entry name" value="Rieske [2Fe-2S] iron-sulphur domain"/>
    <property type="match status" value="1"/>
</dbReference>
<organism evidence="6 7">
    <name type="scientific">Methylocapsa palsarum</name>
    <dbReference type="NCBI Taxonomy" id="1612308"/>
    <lineage>
        <taxon>Bacteria</taxon>
        <taxon>Pseudomonadati</taxon>
        <taxon>Pseudomonadota</taxon>
        <taxon>Alphaproteobacteria</taxon>
        <taxon>Hyphomicrobiales</taxon>
        <taxon>Beijerinckiaceae</taxon>
        <taxon>Methylocapsa</taxon>
    </lineage>
</organism>
<dbReference type="InterPro" id="IPR036922">
    <property type="entry name" value="Rieske_2Fe-2S_sf"/>
</dbReference>
<dbReference type="Pfam" id="PF00355">
    <property type="entry name" value="Rieske"/>
    <property type="match status" value="1"/>
</dbReference>
<dbReference type="RefSeq" id="WP_091685572.1">
    <property type="nucleotide sequence ID" value="NZ_FOSN01000017.1"/>
</dbReference>
<dbReference type="AlphaFoldDB" id="A0A1I4BZL0"/>
<reference evidence="6 7" key="1">
    <citation type="submission" date="2016-10" db="EMBL/GenBank/DDBJ databases">
        <authorList>
            <person name="de Groot N.N."/>
        </authorList>
    </citation>
    <scope>NUCLEOTIDE SEQUENCE [LARGE SCALE GENOMIC DNA]</scope>
    <source>
        <strain evidence="6 7">NE2</strain>
    </source>
</reference>
<evidence type="ECO:0000256" key="3">
    <source>
        <dbReference type="ARBA" id="ARBA00023004"/>
    </source>
</evidence>
<keyword evidence="6" id="KW-0560">Oxidoreductase</keyword>
<dbReference type="GO" id="GO:0046872">
    <property type="term" value="F:metal ion binding"/>
    <property type="evidence" value="ECO:0007669"/>
    <property type="project" value="UniProtKB-KW"/>
</dbReference>
<dbReference type="GO" id="GO:0051213">
    <property type="term" value="F:dioxygenase activity"/>
    <property type="evidence" value="ECO:0007669"/>
    <property type="project" value="UniProtKB-KW"/>
</dbReference>
<dbReference type="InterPro" id="IPR017941">
    <property type="entry name" value="Rieske_2Fe-2S"/>
</dbReference>
<dbReference type="SUPFAM" id="SSF50022">
    <property type="entry name" value="ISP domain"/>
    <property type="match status" value="1"/>
</dbReference>
<evidence type="ECO:0000256" key="4">
    <source>
        <dbReference type="ARBA" id="ARBA00023014"/>
    </source>
</evidence>
<dbReference type="Proteomes" id="UP000198755">
    <property type="component" value="Unassembled WGS sequence"/>
</dbReference>
<accession>A0A1I4BZL0</accession>
<dbReference type="CDD" id="cd03467">
    <property type="entry name" value="Rieske"/>
    <property type="match status" value="1"/>
</dbReference>
<evidence type="ECO:0000259" key="5">
    <source>
        <dbReference type="PROSITE" id="PS51296"/>
    </source>
</evidence>
<name>A0A1I4BZL0_9HYPH</name>
<evidence type="ECO:0000313" key="7">
    <source>
        <dbReference type="Proteomes" id="UP000198755"/>
    </source>
</evidence>
<proteinExistence type="predicted"/>
<dbReference type="PANTHER" id="PTHR40261:SF1">
    <property type="entry name" value="RIESKE DOMAIN-CONTAINING PROTEIN"/>
    <property type="match status" value="1"/>
</dbReference>
<feature type="domain" description="Rieske" evidence="5">
    <location>
        <begin position="20"/>
        <end position="115"/>
    </location>
</feature>
<dbReference type="GO" id="GO:0051537">
    <property type="term" value="F:2 iron, 2 sulfur cluster binding"/>
    <property type="evidence" value="ECO:0007669"/>
    <property type="project" value="UniProtKB-KW"/>
</dbReference>